<dbReference type="AlphaFoldDB" id="A0AA89BT91"/>
<sequence length="158" mass="18570">MFAVLILCLVAAVYSQDPLPCTSPPMWEARELRIDRQENFEEYRRIAYDETNQRERLRDEVDINNTRSYYDILVLWKEKKVYAVDLKTKKCNVTATDRPFRPRGVHPDAKIAGEFVIGPPSIPNEHITIEMFTANYTDGCESYILEYLLCHNIKMEYL</sequence>
<proteinExistence type="predicted"/>
<feature type="chain" id="PRO_5041669773" evidence="1">
    <location>
        <begin position="16"/>
        <end position="158"/>
    </location>
</feature>
<dbReference type="GO" id="GO:0005764">
    <property type="term" value="C:lysosome"/>
    <property type="evidence" value="ECO:0007669"/>
    <property type="project" value="TreeGrafter"/>
</dbReference>
<evidence type="ECO:0000313" key="3">
    <source>
        <dbReference type="Proteomes" id="UP001186944"/>
    </source>
</evidence>
<dbReference type="Proteomes" id="UP001186944">
    <property type="component" value="Unassembled WGS sequence"/>
</dbReference>
<protein>
    <submittedName>
        <fullName evidence="2">Uncharacterized protein</fullName>
    </submittedName>
</protein>
<evidence type="ECO:0000313" key="2">
    <source>
        <dbReference type="EMBL" id="KAK3093610.1"/>
    </source>
</evidence>
<organism evidence="2 3">
    <name type="scientific">Pinctada imbricata</name>
    <name type="common">Atlantic pearl-oyster</name>
    <name type="synonym">Pinctada martensii</name>
    <dbReference type="NCBI Taxonomy" id="66713"/>
    <lineage>
        <taxon>Eukaryota</taxon>
        <taxon>Metazoa</taxon>
        <taxon>Spiralia</taxon>
        <taxon>Lophotrochozoa</taxon>
        <taxon>Mollusca</taxon>
        <taxon>Bivalvia</taxon>
        <taxon>Autobranchia</taxon>
        <taxon>Pteriomorphia</taxon>
        <taxon>Pterioida</taxon>
        <taxon>Pterioidea</taxon>
        <taxon>Pteriidae</taxon>
        <taxon>Pinctada</taxon>
    </lineage>
</organism>
<gene>
    <name evidence="2" type="ORF">FSP39_018066</name>
</gene>
<dbReference type="GO" id="GO:0005576">
    <property type="term" value="C:extracellular region"/>
    <property type="evidence" value="ECO:0007669"/>
    <property type="project" value="InterPro"/>
</dbReference>
<dbReference type="EMBL" id="VSWD01000009">
    <property type="protein sequence ID" value="KAK3093610.1"/>
    <property type="molecule type" value="Genomic_DNA"/>
</dbReference>
<dbReference type="PANTHER" id="PTHR10697:SF1">
    <property type="entry name" value="MAMMALIAN EPENDYMIN-RELATED PROTEIN 1"/>
    <property type="match status" value="1"/>
</dbReference>
<dbReference type="InterPro" id="IPR001299">
    <property type="entry name" value="Ependymin"/>
</dbReference>
<evidence type="ECO:0000256" key="1">
    <source>
        <dbReference type="SAM" id="SignalP"/>
    </source>
</evidence>
<keyword evidence="3" id="KW-1185">Reference proteome</keyword>
<accession>A0AA89BT91</accession>
<keyword evidence="1" id="KW-0732">Signal</keyword>
<feature type="signal peptide" evidence="1">
    <location>
        <begin position="1"/>
        <end position="15"/>
    </location>
</feature>
<reference evidence="2" key="1">
    <citation type="submission" date="2019-08" db="EMBL/GenBank/DDBJ databases">
        <title>The improved chromosome-level genome for the pearl oyster Pinctada fucata martensii using PacBio sequencing and Hi-C.</title>
        <authorList>
            <person name="Zheng Z."/>
        </authorList>
    </citation>
    <scope>NUCLEOTIDE SEQUENCE</scope>
    <source>
        <strain evidence="2">ZZ-2019</strain>
        <tissue evidence="2">Adductor muscle</tissue>
    </source>
</reference>
<dbReference type="GO" id="GO:0005509">
    <property type="term" value="F:calcium ion binding"/>
    <property type="evidence" value="ECO:0007669"/>
    <property type="project" value="InterPro"/>
</dbReference>
<dbReference type="PANTHER" id="PTHR10697">
    <property type="entry name" value="MAMMALIAN EPENDYMIN-RELATED PROTEIN 1"/>
    <property type="match status" value="1"/>
</dbReference>
<name>A0AA89BT91_PINIB</name>
<dbReference type="GO" id="GO:0007160">
    <property type="term" value="P:cell-matrix adhesion"/>
    <property type="evidence" value="ECO:0007669"/>
    <property type="project" value="InterPro"/>
</dbReference>
<dbReference type="Pfam" id="PF00811">
    <property type="entry name" value="Ependymin"/>
    <property type="match status" value="1"/>
</dbReference>
<comment type="caution">
    <text evidence="2">The sequence shown here is derived from an EMBL/GenBank/DDBJ whole genome shotgun (WGS) entry which is preliminary data.</text>
</comment>